<comment type="subcellular location">
    <subcellularLocation>
        <location evidence="1">Endoplasmic reticulum membrane</location>
        <topology evidence="1">Single-pass type IV membrane protein</topology>
    </subcellularLocation>
</comment>
<dbReference type="GO" id="GO:0031201">
    <property type="term" value="C:SNARE complex"/>
    <property type="evidence" value="ECO:0007669"/>
    <property type="project" value="TreeGrafter"/>
</dbReference>
<feature type="transmembrane region" description="Helical" evidence="13">
    <location>
        <begin position="216"/>
        <end position="236"/>
    </location>
</feature>
<evidence type="ECO:0000256" key="8">
    <source>
        <dbReference type="ARBA" id="ARBA00022927"/>
    </source>
</evidence>
<evidence type="ECO:0000256" key="13">
    <source>
        <dbReference type="SAM" id="Phobius"/>
    </source>
</evidence>
<dbReference type="GO" id="GO:0005484">
    <property type="term" value="F:SNAP receptor activity"/>
    <property type="evidence" value="ECO:0007669"/>
    <property type="project" value="TreeGrafter"/>
</dbReference>
<dbReference type="OrthoDB" id="4506189at2759"/>
<dbReference type="PANTHER" id="PTHR13050:SF7">
    <property type="entry name" value="VESICLE TRANSPORT PROTEIN USE1"/>
    <property type="match status" value="1"/>
</dbReference>
<keyword evidence="4" id="KW-0813">Transport</keyword>
<keyword evidence="8" id="KW-0653">Protein transport</keyword>
<dbReference type="InterPro" id="IPR019150">
    <property type="entry name" value="Vesicle_transport_protein_Use1"/>
</dbReference>
<dbReference type="GO" id="GO:0006890">
    <property type="term" value="P:retrograde vesicle-mediated transport, Golgi to endoplasmic reticulum"/>
    <property type="evidence" value="ECO:0007669"/>
    <property type="project" value="TreeGrafter"/>
</dbReference>
<dbReference type="GO" id="GO:0005789">
    <property type="term" value="C:endoplasmic reticulum membrane"/>
    <property type="evidence" value="ECO:0007669"/>
    <property type="project" value="UniProtKB-SubCell"/>
</dbReference>
<keyword evidence="6" id="KW-0256">Endoplasmic reticulum</keyword>
<sequence length="242" mass="28457">MEMKITRLEMDIKRLLSVCEDMAQNNLSDDWKLSKYIEAVSEMITELIKKSDPDKDSLNQYTKRMQFLQGFLNTKEIKNPEEKLVALEMLEPTQVSNSRTKDIKHKYKVTYTKQLRDELLGNDVNEFKSFKQSDVDSNDNLNELLKHHQNKQDSIAEELIAITRGLRENSELAGKIIKKDIEVLEKSSKGMDTNYENLKREEQKLMEFVRKSSWRCWIWVLAVAMVAIFIKMILFIKVTKKN</sequence>
<feature type="coiled-coil region" evidence="12">
    <location>
        <begin position="138"/>
        <end position="201"/>
    </location>
</feature>
<evidence type="ECO:0000256" key="4">
    <source>
        <dbReference type="ARBA" id="ARBA00022448"/>
    </source>
</evidence>
<proteinExistence type="inferred from homology"/>
<accession>A0A5E4MEX6</accession>
<dbReference type="PANTHER" id="PTHR13050">
    <property type="entry name" value="USE1-LIKE PROTEIN"/>
    <property type="match status" value="1"/>
</dbReference>
<gene>
    <name evidence="14" type="ORF">CINCED_3A016512</name>
</gene>
<dbReference type="GO" id="GO:0015031">
    <property type="term" value="P:protein transport"/>
    <property type="evidence" value="ECO:0007669"/>
    <property type="project" value="UniProtKB-KW"/>
</dbReference>
<evidence type="ECO:0000313" key="15">
    <source>
        <dbReference type="Proteomes" id="UP000325440"/>
    </source>
</evidence>
<name>A0A5E4MEX6_9HEMI</name>
<evidence type="ECO:0000313" key="14">
    <source>
        <dbReference type="EMBL" id="VVC28487.1"/>
    </source>
</evidence>
<keyword evidence="5 13" id="KW-0812">Transmembrane</keyword>
<evidence type="ECO:0000256" key="7">
    <source>
        <dbReference type="ARBA" id="ARBA00022892"/>
    </source>
</evidence>
<keyword evidence="7" id="KW-0931">ER-Golgi transport</keyword>
<evidence type="ECO:0000256" key="11">
    <source>
        <dbReference type="ARBA" id="ARBA00032711"/>
    </source>
</evidence>
<comment type="similarity">
    <text evidence="2">Belongs to the USE1 family.</text>
</comment>
<dbReference type="Proteomes" id="UP000325440">
    <property type="component" value="Unassembled WGS sequence"/>
</dbReference>
<evidence type="ECO:0000256" key="5">
    <source>
        <dbReference type="ARBA" id="ARBA00022692"/>
    </source>
</evidence>
<dbReference type="CDD" id="cd15860">
    <property type="entry name" value="SNARE_USE1"/>
    <property type="match status" value="1"/>
</dbReference>
<evidence type="ECO:0000256" key="10">
    <source>
        <dbReference type="ARBA" id="ARBA00023136"/>
    </source>
</evidence>
<evidence type="ECO:0000256" key="6">
    <source>
        <dbReference type="ARBA" id="ARBA00022824"/>
    </source>
</evidence>
<dbReference type="AlphaFoldDB" id="A0A5E4MEX6"/>
<evidence type="ECO:0000256" key="12">
    <source>
        <dbReference type="SAM" id="Coils"/>
    </source>
</evidence>
<keyword evidence="12" id="KW-0175">Coiled coil</keyword>
<evidence type="ECO:0000256" key="1">
    <source>
        <dbReference type="ARBA" id="ARBA00004163"/>
    </source>
</evidence>
<protein>
    <recommendedName>
        <fullName evidence="3">Vesicle transport protein USE1</fullName>
    </recommendedName>
    <alternativeName>
        <fullName evidence="11">USE1-like protein</fullName>
    </alternativeName>
</protein>
<dbReference type="EMBL" id="CABPRJ010000481">
    <property type="protein sequence ID" value="VVC28487.1"/>
    <property type="molecule type" value="Genomic_DNA"/>
</dbReference>
<keyword evidence="9 13" id="KW-1133">Transmembrane helix</keyword>
<evidence type="ECO:0000256" key="2">
    <source>
        <dbReference type="ARBA" id="ARBA00007891"/>
    </source>
</evidence>
<evidence type="ECO:0000256" key="9">
    <source>
        <dbReference type="ARBA" id="ARBA00022989"/>
    </source>
</evidence>
<dbReference type="Pfam" id="PF09753">
    <property type="entry name" value="Use1"/>
    <property type="match status" value="1"/>
</dbReference>
<keyword evidence="15" id="KW-1185">Reference proteome</keyword>
<organism evidence="14 15">
    <name type="scientific">Cinara cedri</name>
    <dbReference type="NCBI Taxonomy" id="506608"/>
    <lineage>
        <taxon>Eukaryota</taxon>
        <taxon>Metazoa</taxon>
        <taxon>Ecdysozoa</taxon>
        <taxon>Arthropoda</taxon>
        <taxon>Hexapoda</taxon>
        <taxon>Insecta</taxon>
        <taxon>Pterygota</taxon>
        <taxon>Neoptera</taxon>
        <taxon>Paraneoptera</taxon>
        <taxon>Hemiptera</taxon>
        <taxon>Sternorrhyncha</taxon>
        <taxon>Aphidomorpha</taxon>
        <taxon>Aphidoidea</taxon>
        <taxon>Aphididae</taxon>
        <taxon>Lachninae</taxon>
        <taxon>Cinara</taxon>
    </lineage>
</organism>
<evidence type="ECO:0000256" key="3">
    <source>
        <dbReference type="ARBA" id="ARBA00015843"/>
    </source>
</evidence>
<reference evidence="14 15" key="1">
    <citation type="submission" date="2019-08" db="EMBL/GenBank/DDBJ databases">
        <authorList>
            <person name="Alioto T."/>
            <person name="Alioto T."/>
            <person name="Gomez Garrido J."/>
        </authorList>
    </citation>
    <scope>NUCLEOTIDE SEQUENCE [LARGE SCALE GENOMIC DNA]</scope>
</reference>
<keyword evidence="10 13" id="KW-0472">Membrane</keyword>